<protein>
    <recommendedName>
        <fullName evidence="1">Stage 0 sporulation protein A homolog</fullName>
    </recommendedName>
</protein>
<evidence type="ECO:0000256" key="6">
    <source>
        <dbReference type="ARBA" id="ARBA00023163"/>
    </source>
</evidence>
<keyword evidence="2 8" id="KW-0597">Phosphoprotein</keyword>
<evidence type="ECO:0000256" key="3">
    <source>
        <dbReference type="ARBA" id="ARBA00023012"/>
    </source>
</evidence>
<dbReference type="Gene3D" id="6.10.250.690">
    <property type="match status" value="1"/>
</dbReference>
<gene>
    <name evidence="12" type="ORF">QE109_15345</name>
</gene>
<evidence type="ECO:0000256" key="8">
    <source>
        <dbReference type="PROSITE-ProRule" id="PRU00169"/>
    </source>
</evidence>
<dbReference type="Gene3D" id="3.40.50.2300">
    <property type="match status" value="1"/>
</dbReference>
<proteinExistence type="predicted"/>
<dbReference type="PANTHER" id="PTHR48111">
    <property type="entry name" value="REGULATOR OF RPOS"/>
    <property type="match status" value="1"/>
</dbReference>
<dbReference type="Pfam" id="PF00486">
    <property type="entry name" value="Trans_reg_C"/>
    <property type="match status" value="1"/>
</dbReference>
<evidence type="ECO:0000259" key="11">
    <source>
        <dbReference type="PROSITE" id="PS51755"/>
    </source>
</evidence>
<evidence type="ECO:0000313" key="12">
    <source>
        <dbReference type="EMBL" id="MDH8679533.1"/>
    </source>
</evidence>
<dbReference type="EMBL" id="JARYZI010000013">
    <property type="protein sequence ID" value="MDH8679533.1"/>
    <property type="molecule type" value="Genomic_DNA"/>
</dbReference>
<reference evidence="12 13" key="1">
    <citation type="submission" date="2023-04" db="EMBL/GenBank/DDBJ databases">
        <title>Fusibacter bizertensis strain WBS, isolated from littoral bottom sediments of the Arctic seas - biochemical and genomic analysis.</title>
        <authorList>
            <person name="Brioukhanov A.L."/>
        </authorList>
    </citation>
    <scope>NUCLEOTIDE SEQUENCE [LARGE SCALE GENOMIC DNA]</scope>
    <source>
        <strain evidence="12 13">WBS</strain>
    </source>
</reference>
<comment type="caution">
    <text evidence="12">The sequence shown here is derived from an EMBL/GenBank/DDBJ whole genome shotgun (WGS) entry which is preliminary data.</text>
</comment>
<feature type="domain" description="OmpR/PhoB-type" evidence="11">
    <location>
        <begin position="125"/>
        <end position="223"/>
    </location>
</feature>
<dbReference type="PROSITE" id="PS50110">
    <property type="entry name" value="RESPONSE_REGULATORY"/>
    <property type="match status" value="1"/>
</dbReference>
<feature type="domain" description="Response regulatory" evidence="10">
    <location>
        <begin position="2"/>
        <end position="116"/>
    </location>
</feature>
<dbReference type="CDD" id="cd17625">
    <property type="entry name" value="REC_OmpR_DrrD-like"/>
    <property type="match status" value="1"/>
</dbReference>
<comment type="function">
    <text evidence="7">May play the central regulatory role in sporulation. It may be an element of the effector pathway responsible for the activation of sporulation genes in response to nutritional stress. Spo0A may act in concert with spo0H (a sigma factor) to control the expression of some genes that are critical to the sporulation process.</text>
</comment>
<keyword evidence="3" id="KW-0902">Two-component regulatory system</keyword>
<evidence type="ECO:0000256" key="7">
    <source>
        <dbReference type="ARBA" id="ARBA00024867"/>
    </source>
</evidence>
<dbReference type="InterPro" id="IPR011006">
    <property type="entry name" value="CheY-like_superfamily"/>
</dbReference>
<accession>A0ABT6NGH5</accession>
<keyword evidence="5 9" id="KW-0238">DNA-binding</keyword>
<dbReference type="RefSeq" id="WP_281095430.1">
    <property type="nucleotide sequence ID" value="NZ_JARYZI010000013.1"/>
</dbReference>
<dbReference type="PROSITE" id="PS51755">
    <property type="entry name" value="OMPR_PHOB"/>
    <property type="match status" value="1"/>
</dbReference>
<dbReference type="Proteomes" id="UP001158045">
    <property type="component" value="Unassembled WGS sequence"/>
</dbReference>
<dbReference type="PANTHER" id="PTHR48111:SF22">
    <property type="entry name" value="REGULATOR OF RPOS"/>
    <property type="match status" value="1"/>
</dbReference>
<organism evidence="12 13">
    <name type="scientific">Fusibacter bizertensis</name>
    <dbReference type="NCBI Taxonomy" id="1488331"/>
    <lineage>
        <taxon>Bacteria</taxon>
        <taxon>Bacillati</taxon>
        <taxon>Bacillota</taxon>
        <taxon>Clostridia</taxon>
        <taxon>Eubacteriales</taxon>
        <taxon>Eubacteriales Family XII. Incertae Sedis</taxon>
        <taxon>Fusibacter</taxon>
    </lineage>
</organism>
<dbReference type="InterPro" id="IPR016032">
    <property type="entry name" value="Sig_transdc_resp-reg_C-effctor"/>
</dbReference>
<dbReference type="Pfam" id="PF00072">
    <property type="entry name" value="Response_reg"/>
    <property type="match status" value="1"/>
</dbReference>
<evidence type="ECO:0000259" key="10">
    <source>
        <dbReference type="PROSITE" id="PS50110"/>
    </source>
</evidence>
<evidence type="ECO:0000256" key="2">
    <source>
        <dbReference type="ARBA" id="ARBA00022553"/>
    </source>
</evidence>
<name>A0ABT6NGH5_9FIRM</name>
<dbReference type="SUPFAM" id="SSF52172">
    <property type="entry name" value="CheY-like"/>
    <property type="match status" value="1"/>
</dbReference>
<evidence type="ECO:0000313" key="13">
    <source>
        <dbReference type="Proteomes" id="UP001158045"/>
    </source>
</evidence>
<dbReference type="SUPFAM" id="SSF46894">
    <property type="entry name" value="C-terminal effector domain of the bipartite response regulators"/>
    <property type="match status" value="1"/>
</dbReference>
<dbReference type="SMART" id="SM00862">
    <property type="entry name" value="Trans_reg_C"/>
    <property type="match status" value="1"/>
</dbReference>
<keyword evidence="4" id="KW-0805">Transcription regulation</keyword>
<dbReference type="InterPro" id="IPR001789">
    <property type="entry name" value="Sig_transdc_resp-reg_receiver"/>
</dbReference>
<feature type="DNA-binding region" description="OmpR/PhoB-type" evidence="9">
    <location>
        <begin position="125"/>
        <end position="223"/>
    </location>
</feature>
<dbReference type="InterPro" id="IPR036388">
    <property type="entry name" value="WH-like_DNA-bd_sf"/>
</dbReference>
<evidence type="ECO:0000256" key="4">
    <source>
        <dbReference type="ARBA" id="ARBA00023015"/>
    </source>
</evidence>
<keyword evidence="6" id="KW-0804">Transcription</keyword>
<evidence type="ECO:0000256" key="9">
    <source>
        <dbReference type="PROSITE-ProRule" id="PRU01091"/>
    </source>
</evidence>
<keyword evidence="13" id="KW-1185">Reference proteome</keyword>
<dbReference type="InterPro" id="IPR039420">
    <property type="entry name" value="WalR-like"/>
</dbReference>
<feature type="modified residue" description="4-aspartylphosphate" evidence="8">
    <location>
        <position position="51"/>
    </location>
</feature>
<dbReference type="Gene3D" id="1.10.10.10">
    <property type="entry name" value="Winged helix-like DNA-binding domain superfamily/Winged helix DNA-binding domain"/>
    <property type="match status" value="1"/>
</dbReference>
<dbReference type="CDD" id="cd00383">
    <property type="entry name" value="trans_reg_C"/>
    <property type="match status" value="1"/>
</dbReference>
<sequence>MRILLVEDEVHLAEAISQILKKNNLTVDMVHNGEDGLDYGLSQIYDMILLDIMLPKKNGLQVLKELRAEGIKVPVLMLTAKGEVSDRVTGLDSGADDYLPKPFATEELLARIRALSRRKGEIQVSDDLNFGDIKLTPSTLMLTKDFQEIKLTLRECELLEFLILRKGLIASKEMIIDKLWGFDSEAEHNNVEVYISFLRKKLSFLKSNVIIATTRGVGYALEVNK</sequence>
<dbReference type="SMART" id="SM00448">
    <property type="entry name" value="REC"/>
    <property type="match status" value="1"/>
</dbReference>
<dbReference type="InterPro" id="IPR001867">
    <property type="entry name" value="OmpR/PhoB-type_DNA-bd"/>
</dbReference>
<evidence type="ECO:0000256" key="5">
    <source>
        <dbReference type="ARBA" id="ARBA00023125"/>
    </source>
</evidence>
<evidence type="ECO:0000256" key="1">
    <source>
        <dbReference type="ARBA" id="ARBA00018672"/>
    </source>
</evidence>